<gene>
    <name evidence="4" type="ORF">E3P99_00979</name>
</gene>
<keyword evidence="2 3" id="KW-0802">TPR repeat</keyword>
<keyword evidence="1" id="KW-0677">Repeat</keyword>
<dbReference type="PANTHER" id="PTHR15704:SF7">
    <property type="entry name" value="SUPERKILLER COMPLEX PROTEIN 3"/>
    <property type="match status" value="1"/>
</dbReference>
<dbReference type="EMBL" id="SPNW01000011">
    <property type="protein sequence ID" value="TIA91642.1"/>
    <property type="molecule type" value="Genomic_DNA"/>
</dbReference>
<dbReference type="Pfam" id="PF13432">
    <property type="entry name" value="TPR_16"/>
    <property type="match status" value="2"/>
</dbReference>
<name>A0A4T0FSG8_9BASI</name>
<evidence type="ECO:0000256" key="1">
    <source>
        <dbReference type="ARBA" id="ARBA00022737"/>
    </source>
</evidence>
<feature type="repeat" description="TPR" evidence="3">
    <location>
        <begin position="975"/>
        <end position="1008"/>
    </location>
</feature>
<protein>
    <recommendedName>
        <fullName evidence="6">Superkiller protein 3</fullName>
    </recommendedName>
</protein>
<dbReference type="GO" id="GO:0006396">
    <property type="term" value="P:RNA processing"/>
    <property type="evidence" value="ECO:0007669"/>
    <property type="project" value="InterPro"/>
</dbReference>
<evidence type="ECO:0000313" key="4">
    <source>
        <dbReference type="EMBL" id="TIA91642.1"/>
    </source>
</evidence>
<comment type="caution">
    <text evidence="4">The sequence shown here is derived from an EMBL/GenBank/DDBJ whole genome shotgun (WGS) entry which is preliminary data.</text>
</comment>
<dbReference type="InterPro" id="IPR003107">
    <property type="entry name" value="HAT"/>
</dbReference>
<dbReference type="SUPFAM" id="SSF48452">
    <property type="entry name" value="TPR-like"/>
    <property type="match status" value="3"/>
</dbReference>
<dbReference type="PROSITE" id="PS50005">
    <property type="entry name" value="TPR"/>
    <property type="match status" value="4"/>
</dbReference>
<feature type="repeat" description="TPR" evidence="3">
    <location>
        <begin position="651"/>
        <end position="684"/>
    </location>
</feature>
<keyword evidence="5" id="KW-1185">Reference proteome</keyword>
<dbReference type="SUPFAM" id="SSF81901">
    <property type="entry name" value="HCP-like"/>
    <property type="match status" value="1"/>
</dbReference>
<evidence type="ECO:0000256" key="3">
    <source>
        <dbReference type="PROSITE-ProRule" id="PRU00339"/>
    </source>
</evidence>
<feature type="repeat" description="TPR" evidence="3">
    <location>
        <begin position="685"/>
        <end position="718"/>
    </location>
</feature>
<dbReference type="Proteomes" id="UP000310189">
    <property type="component" value="Unassembled WGS sequence"/>
</dbReference>
<dbReference type="OrthoDB" id="421075at2759"/>
<evidence type="ECO:0000313" key="5">
    <source>
        <dbReference type="Proteomes" id="UP000310189"/>
    </source>
</evidence>
<dbReference type="SMART" id="SM00028">
    <property type="entry name" value="TPR"/>
    <property type="match status" value="11"/>
</dbReference>
<dbReference type="GO" id="GO:0006401">
    <property type="term" value="P:RNA catabolic process"/>
    <property type="evidence" value="ECO:0007669"/>
    <property type="project" value="InterPro"/>
</dbReference>
<feature type="repeat" description="TPR" evidence="3">
    <location>
        <begin position="1129"/>
        <end position="1162"/>
    </location>
</feature>
<reference evidence="4 5" key="1">
    <citation type="submission" date="2019-03" db="EMBL/GenBank/DDBJ databases">
        <title>Sequencing 23 genomes of Wallemia ichthyophaga.</title>
        <authorList>
            <person name="Gostincar C."/>
        </authorList>
    </citation>
    <scope>NUCLEOTIDE SEQUENCE [LARGE SCALE GENOMIC DNA]</scope>
    <source>
        <strain evidence="4 5">EXF-5753</strain>
    </source>
</reference>
<sequence length="1387" mass="155797">MSSKARLKSAKEALDAKEYDKAKNTVESILTFEPMNYNANVFHGLALLNLGDDTGAEKAYRRAIESNPSQVLAWRGLASFYEKKENWDRFTKTLFELLELFLDASDATKLAETIQRLLQHHKDHNNTDKVTEILHWCLPGSRYYDLLSTLPPPDHTQPLLTTTYESQCAIYDSLPILVQLKDIHQSHLSQWRASELEKRRTRLGAPKRDVIEKNLISESSTDSKIEPLYLEILNHPSTSDELRREIEAALFKFKYDHLIATSTKDTELKRQLIHQVMSMASGMVTINVANLLAWTLMIEWCNVEHLNGYNAILFRRFQALFPDHALCGVINGLFAYLPSFRLEDDPTPIMPKDMALNAIIDGIESNSSSLFTHRVLSFVYETEKQYEDASAVSEAGLDLCKVYEKDSGLPYELHSLAFERTLAIAFTYNYPPKHHMRAMGHIYSVLNQRPEDVDVLMAQGTCLEYGNKWDHAREVFEKVITIDHSNLTAKEEHSWCHVMQKEYADGKLGLEQVLEELSKRDDADQVATQQARCYFKLGKCLWEQGGQERVNSYPLFIQSIKHVNKYAPSFTYLGLYYLQVAQPADVVRASKCFQKAFELDSRETEAARWLADGFADEKEWDLVEIVARRTIEGEGSTLEELVKGRYLSRNAWAWKAIGVVELNRDNYGAAVEAFQIALRANNRDVSSWVRLGESYAAAGRHAAALKTFNRSRELDSSDENWLALYAIADVLRLMGFHASAVETLKGIYDESNLAIVVSLSQSYVSQARHEAVSGFSGRAVNSYVEAIQHGLCLINREKYLRVAWKVLSDAFYGLAKLAATGVSQNLSQPVQSVLDIVQEEQLVQKSHCKELIDTGYISNSINTPETVNRACAMVAVLANEFAITLDFGRPDSVGSSWYDLAIALEELAKQTSLKSEEDVKKKIEKLSITAIRNALRSEPGNDDYWNTLGNLVFESDARLAQHSYIKAIELDGRNPTYWTNLGFLYIAQKDVELASYALKKSQTVDPDYVYAWVGLSIVASSEGRHEDAKMLYEHSFTISGGSELESNFGYAYHDMTHASKGTELHRQNYAMQRFTDDSPHDYAALHLHAIISEQLGQYDVAATQIDKCVQLLEAAYEDSESEQTEKNYALANLTLGRIRFALKHYDGAIEAFNTSLSLADDKKMKLTAMLGIGLASYYNNMDDSSIKGAFEEYRDVDAGVLLAQILWCKGEKDAATSVLLECVEIDSEHLGAISTLAAIGILTNDDGLLDAALSEILSMPVDKRTQIDEQRNVHKLLVQNSLISGDSLATIRMLTKQISFEPHSQDLRRDLSKLLLATKETDLGVNVALADDSNGSRLNADNVALQALAKADAGMVQEALSDAQRALYIDPTNQDNWKTLALIKLII</sequence>
<dbReference type="InterPro" id="IPR039226">
    <property type="entry name" value="Ski3/TTC37"/>
</dbReference>
<dbReference type="Gene3D" id="1.25.40.10">
    <property type="entry name" value="Tetratricopeptide repeat domain"/>
    <property type="match status" value="4"/>
</dbReference>
<evidence type="ECO:0000256" key="2">
    <source>
        <dbReference type="ARBA" id="ARBA00022803"/>
    </source>
</evidence>
<dbReference type="InterPro" id="IPR019734">
    <property type="entry name" value="TPR_rpt"/>
</dbReference>
<dbReference type="InterPro" id="IPR011990">
    <property type="entry name" value="TPR-like_helical_dom_sf"/>
</dbReference>
<accession>A0A4T0FSG8</accession>
<evidence type="ECO:0008006" key="6">
    <source>
        <dbReference type="Google" id="ProtNLM"/>
    </source>
</evidence>
<dbReference type="SMART" id="SM00386">
    <property type="entry name" value="HAT"/>
    <property type="match status" value="2"/>
</dbReference>
<dbReference type="GO" id="GO:0055087">
    <property type="term" value="C:Ski complex"/>
    <property type="evidence" value="ECO:0007669"/>
    <property type="project" value="InterPro"/>
</dbReference>
<proteinExistence type="predicted"/>
<dbReference type="PANTHER" id="PTHR15704">
    <property type="entry name" value="SUPERKILLER 3 PROTEIN-RELATED"/>
    <property type="match status" value="1"/>
</dbReference>
<organism evidence="4 5">
    <name type="scientific">Wallemia hederae</name>
    <dbReference type="NCBI Taxonomy" id="1540922"/>
    <lineage>
        <taxon>Eukaryota</taxon>
        <taxon>Fungi</taxon>
        <taxon>Dikarya</taxon>
        <taxon>Basidiomycota</taxon>
        <taxon>Wallemiomycotina</taxon>
        <taxon>Wallemiomycetes</taxon>
        <taxon>Wallemiales</taxon>
        <taxon>Wallemiaceae</taxon>
        <taxon>Wallemia</taxon>
    </lineage>
</organism>